<dbReference type="EMBL" id="NTJZ01000012">
    <property type="protein sequence ID" value="PDH32918.1"/>
    <property type="molecule type" value="Genomic_DNA"/>
</dbReference>
<evidence type="ECO:0000313" key="3">
    <source>
        <dbReference type="Proteomes" id="UP000219329"/>
    </source>
</evidence>
<comment type="caution">
    <text evidence="2">The sequence shown here is derived from an EMBL/GenBank/DDBJ whole genome shotgun (WGS) entry which is preliminary data.</text>
</comment>
<dbReference type="Proteomes" id="UP000219329">
    <property type="component" value="Unassembled WGS sequence"/>
</dbReference>
<dbReference type="InterPro" id="IPR035917">
    <property type="entry name" value="YjbQ-like_sf"/>
</dbReference>
<accession>A0A2A5W9E9</accession>
<comment type="similarity">
    <text evidence="1">Belongs to the UPF0047 family.</text>
</comment>
<sequence length="144" mass="15879">MWLQKTIQLSPKGRGFHLVTDEILNQFPEIRSIKIGLAHLLLQHTSASLSINENADSSVRRDMESYYNELAPEGAAYYEHTCEGSDDMPAHLKSSLLGVSLTLPIQDGCFHLGAWQGLYLGEHRNDAGARIVIATLQGMDKGEG</sequence>
<gene>
    <name evidence="2" type="ORF">CNF02_10595</name>
</gene>
<reference evidence="2 3" key="1">
    <citation type="submission" date="2017-08" db="EMBL/GenBank/DDBJ databases">
        <title>Fine stratification of microbial communities through a metagenomic profile of the photic zone.</title>
        <authorList>
            <person name="Haro-Moreno J.M."/>
            <person name="Lopez-Perez M."/>
            <person name="De La Torre J."/>
            <person name="Picazo A."/>
            <person name="Camacho A."/>
            <person name="Rodriguez-Valera F."/>
        </authorList>
    </citation>
    <scope>NUCLEOTIDE SEQUENCE [LARGE SCALE GENOMIC DNA]</scope>
    <source>
        <strain evidence="2">MED-G28</strain>
    </source>
</reference>
<evidence type="ECO:0000256" key="1">
    <source>
        <dbReference type="ARBA" id="ARBA00005534"/>
    </source>
</evidence>
<dbReference type="PIRSF" id="PIRSF004681">
    <property type="entry name" value="UCP004681"/>
    <property type="match status" value="1"/>
</dbReference>
<organism evidence="2 3">
    <name type="scientific">OM182 bacterium MED-G28</name>
    <dbReference type="NCBI Taxonomy" id="1986256"/>
    <lineage>
        <taxon>Bacteria</taxon>
        <taxon>Pseudomonadati</taxon>
        <taxon>Pseudomonadota</taxon>
        <taxon>Gammaproteobacteria</taxon>
        <taxon>OMG group</taxon>
        <taxon>OM182 clade</taxon>
    </lineage>
</organism>
<dbReference type="Gene3D" id="2.60.120.460">
    <property type="entry name" value="YjbQ-like"/>
    <property type="match status" value="1"/>
</dbReference>
<dbReference type="InterPro" id="IPR001602">
    <property type="entry name" value="UPF0047_YjbQ-like"/>
</dbReference>
<dbReference type="SUPFAM" id="SSF111038">
    <property type="entry name" value="YjbQ-like"/>
    <property type="match status" value="1"/>
</dbReference>
<name>A0A2A5W9E9_9GAMM</name>
<evidence type="ECO:0008006" key="4">
    <source>
        <dbReference type="Google" id="ProtNLM"/>
    </source>
</evidence>
<protein>
    <recommendedName>
        <fullName evidence="4">Secondary thiamine-phosphate synthase</fullName>
    </recommendedName>
</protein>
<evidence type="ECO:0000313" key="2">
    <source>
        <dbReference type="EMBL" id="PDH32918.1"/>
    </source>
</evidence>
<dbReference type="NCBIfam" id="TIGR00149">
    <property type="entry name" value="TIGR00149_YjbQ"/>
    <property type="match status" value="1"/>
</dbReference>
<dbReference type="AlphaFoldDB" id="A0A2A5W9E9"/>
<dbReference type="PANTHER" id="PTHR30615">
    <property type="entry name" value="UNCHARACTERIZED PROTEIN YJBQ-RELATED"/>
    <property type="match status" value="1"/>
</dbReference>
<proteinExistence type="inferred from homology"/>
<dbReference type="Pfam" id="PF01894">
    <property type="entry name" value="YjbQ"/>
    <property type="match status" value="1"/>
</dbReference>
<dbReference type="PANTHER" id="PTHR30615:SF8">
    <property type="entry name" value="UPF0047 PROTEIN C4A8.02C"/>
    <property type="match status" value="1"/>
</dbReference>